<feature type="compositionally biased region" description="Basic and acidic residues" evidence="16">
    <location>
        <begin position="306"/>
        <end position="348"/>
    </location>
</feature>
<comment type="subcellular location">
    <subcellularLocation>
        <location evidence="1">Cytoplasm</location>
        <location evidence="1">Cytoskeleton</location>
    </subcellularLocation>
    <subcellularLocation>
        <location evidence="2">Mitochondrion inner membrane</location>
        <topology evidence="2">Multi-pass membrane protein</topology>
    </subcellularLocation>
</comment>
<keyword evidence="8" id="KW-0677">Repeat</keyword>
<dbReference type="Proteomes" id="UP000324091">
    <property type="component" value="Chromosome 9"/>
</dbReference>
<evidence type="ECO:0000313" key="18">
    <source>
        <dbReference type="Proteomes" id="UP000324091"/>
    </source>
</evidence>
<dbReference type="SUPFAM" id="SSF103506">
    <property type="entry name" value="Mitochondrial carrier"/>
    <property type="match status" value="1"/>
</dbReference>
<evidence type="ECO:0000256" key="15">
    <source>
        <dbReference type="RuleBase" id="RU000488"/>
    </source>
</evidence>
<evidence type="ECO:0000256" key="7">
    <source>
        <dbReference type="ARBA" id="ARBA00022692"/>
    </source>
</evidence>
<name>A0A5C6MKX1_9TELE</name>
<comment type="caution">
    <text evidence="17">The sequence shown here is derived from an EMBL/GenBank/DDBJ whole genome shotgun (WGS) entry which is preliminary data.</text>
</comment>
<keyword evidence="6" id="KW-0963">Cytoplasm</keyword>
<dbReference type="EMBL" id="RHFK02000022">
    <property type="protein sequence ID" value="TWW55071.1"/>
    <property type="molecule type" value="Genomic_DNA"/>
</dbReference>
<dbReference type="Gene3D" id="1.50.40.10">
    <property type="entry name" value="Mitochondrial carrier domain"/>
    <property type="match status" value="1"/>
</dbReference>
<dbReference type="GO" id="GO:0007015">
    <property type="term" value="P:actin filament organization"/>
    <property type="evidence" value="ECO:0007669"/>
    <property type="project" value="InterPro"/>
</dbReference>
<keyword evidence="11" id="KW-0496">Mitochondrion</keyword>
<dbReference type="GO" id="GO:0005856">
    <property type="term" value="C:cytoskeleton"/>
    <property type="evidence" value="ECO:0007669"/>
    <property type="project" value="UniProtKB-SubCell"/>
</dbReference>
<evidence type="ECO:0000256" key="11">
    <source>
        <dbReference type="ARBA" id="ARBA00023128"/>
    </source>
</evidence>
<dbReference type="InterPro" id="IPR038386">
    <property type="entry name" value="Beta-thymosin_sf"/>
</dbReference>
<keyword evidence="7 14" id="KW-0812">Transmembrane</keyword>
<evidence type="ECO:0000256" key="1">
    <source>
        <dbReference type="ARBA" id="ARBA00004245"/>
    </source>
</evidence>
<evidence type="ECO:0000256" key="16">
    <source>
        <dbReference type="SAM" id="MobiDB-lite"/>
    </source>
</evidence>
<dbReference type="InterPro" id="IPR052465">
    <property type="entry name" value="Mito_NAD+_Carrier"/>
</dbReference>
<evidence type="ECO:0000313" key="17">
    <source>
        <dbReference type="EMBL" id="TWW55071.1"/>
    </source>
</evidence>
<evidence type="ECO:0000256" key="10">
    <source>
        <dbReference type="ARBA" id="ARBA00022989"/>
    </source>
</evidence>
<dbReference type="Pfam" id="PF01290">
    <property type="entry name" value="Thymosin"/>
    <property type="match status" value="1"/>
</dbReference>
<feature type="repeat" description="Solcar" evidence="14">
    <location>
        <begin position="18"/>
        <end position="98"/>
    </location>
</feature>
<evidence type="ECO:0000256" key="5">
    <source>
        <dbReference type="ARBA" id="ARBA00022448"/>
    </source>
</evidence>
<evidence type="ECO:0000256" key="4">
    <source>
        <dbReference type="ARBA" id="ARBA00009511"/>
    </source>
</evidence>
<feature type="repeat" description="Solcar" evidence="14">
    <location>
        <begin position="201"/>
        <end position="288"/>
    </location>
</feature>
<evidence type="ECO:0000256" key="8">
    <source>
        <dbReference type="ARBA" id="ARBA00022737"/>
    </source>
</evidence>
<protein>
    <submittedName>
        <fullName evidence="17">Solute carrier family 25 member 53</fullName>
    </submittedName>
</protein>
<dbReference type="AlphaFoldDB" id="A0A5C6MKX1"/>
<dbReference type="Gene3D" id="1.20.5.520">
    <property type="entry name" value="Single helix bin"/>
    <property type="match status" value="1"/>
</dbReference>
<evidence type="ECO:0000256" key="13">
    <source>
        <dbReference type="ARBA" id="ARBA00023212"/>
    </source>
</evidence>
<evidence type="ECO:0000256" key="3">
    <source>
        <dbReference type="ARBA" id="ARBA00006375"/>
    </source>
</evidence>
<dbReference type="PROSITE" id="PS50920">
    <property type="entry name" value="SOLCAR"/>
    <property type="match status" value="3"/>
</dbReference>
<accession>A0A5C6MKX1</accession>
<keyword evidence="5 15" id="KW-0813">Transport</keyword>
<feature type="repeat" description="Solcar" evidence="14">
    <location>
        <begin position="108"/>
        <end position="194"/>
    </location>
</feature>
<evidence type="ECO:0000256" key="9">
    <source>
        <dbReference type="ARBA" id="ARBA00022792"/>
    </source>
</evidence>
<comment type="similarity">
    <text evidence="4">Belongs to the thymosin beta family.</text>
</comment>
<evidence type="ECO:0000256" key="12">
    <source>
        <dbReference type="ARBA" id="ARBA00023136"/>
    </source>
</evidence>
<evidence type="ECO:0000256" key="6">
    <source>
        <dbReference type="ARBA" id="ARBA00022490"/>
    </source>
</evidence>
<comment type="similarity">
    <text evidence="3 15">Belongs to the mitochondrial carrier (TC 2.A.29) family.</text>
</comment>
<evidence type="ECO:0000256" key="2">
    <source>
        <dbReference type="ARBA" id="ARBA00004448"/>
    </source>
</evidence>
<keyword evidence="9" id="KW-0999">Mitochondrion inner membrane</keyword>
<dbReference type="PANTHER" id="PTHR46131:SF5">
    <property type="entry name" value="SOLUTE CARRIER FAMILY 25 MEMBER 53"/>
    <property type="match status" value="1"/>
</dbReference>
<dbReference type="InterPro" id="IPR018108">
    <property type="entry name" value="MCP_transmembrane"/>
</dbReference>
<evidence type="ECO:0000256" key="14">
    <source>
        <dbReference type="PROSITE-ProRule" id="PRU00282"/>
    </source>
</evidence>
<keyword evidence="18" id="KW-1185">Reference proteome</keyword>
<dbReference type="GO" id="GO:0051724">
    <property type="term" value="F:NAD transmembrane transporter activity"/>
    <property type="evidence" value="ECO:0007669"/>
    <property type="project" value="TreeGrafter"/>
</dbReference>
<keyword evidence="12 14" id="KW-0472">Membrane</keyword>
<keyword evidence="13" id="KW-0206">Cytoskeleton</keyword>
<sequence>MAEIPDCKKDNQLDGGLLSQFTSFFRGGTTGALTTLLVFPVYKTINRQQIHNSTIRQAVAQLKMEGLPKLYRGVVPPLLQRTLNSTLLFGLHETFLQKLTLSSRAAFPSHTMSALAGLATGVVEAVVFTPIERVQNLLQNSQNYMKLPTLRRILFELNNQNLASGYYRAFVPMMVRNTLGSALYFGMKGPIYDAVQAQGLHPVVASFTSGTLASCPSTFLVYPISTLVANMQKRLEGEGSGVRACWRVLWEGRQRSVLQLYRGGSLVVLRSCISWGVTTALYDWQKRRQAKPKDRNQNSARMSDNPVKEEVEKFNRRSLKKTDTLVKQHVPTKEELEQEKKAEKSEQS</sequence>
<dbReference type="InterPro" id="IPR023395">
    <property type="entry name" value="MCP_dom_sf"/>
</dbReference>
<keyword evidence="10" id="KW-1133">Transmembrane helix</keyword>
<dbReference type="Pfam" id="PF00153">
    <property type="entry name" value="Mito_carr"/>
    <property type="match status" value="3"/>
</dbReference>
<dbReference type="InterPro" id="IPR001152">
    <property type="entry name" value="Beta-thymosin"/>
</dbReference>
<feature type="region of interest" description="Disordered" evidence="16">
    <location>
        <begin position="287"/>
        <end position="348"/>
    </location>
</feature>
<dbReference type="PANTHER" id="PTHR46131">
    <property type="entry name" value="SD08549P"/>
    <property type="match status" value="1"/>
</dbReference>
<reference evidence="17 18" key="1">
    <citation type="submission" date="2019-04" db="EMBL/GenBank/DDBJ databases">
        <title>Chromosome genome assembly for Takifugu flavidus.</title>
        <authorList>
            <person name="Xiao S."/>
        </authorList>
    </citation>
    <scope>NUCLEOTIDE SEQUENCE [LARGE SCALE GENOMIC DNA]</scope>
    <source>
        <strain evidence="17">HTHZ2018</strain>
        <tissue evidence="17">Muscle</tissue>
    </source>
</reference>
<proteinExistence type="inferred from homology"/>
<gene>
    <name evidence="17" type="ORF">D4764_09G0001200</name>
</gene>
<dbReference type="GO" id="GO:0003785">
    <property type="term" value="F:actin monomer binding"/>
    <property type="evidence" value="ECO:0007669"/>
    <property type="project" value="InterPro"/>
</dbReference>
<organism evidence="17 18">
    <name type="scientific">Takifugu flavidus</name>
    <name type="common">sansaifugu</name>
    <dbReference type="NCBI Taxonomy" id="433684"/>
    <lineage>
        <taxon>Eukaryota</taxon>
        <taxon>Metazoa</taxon>
        <taxon>Chordata</taxon>
        <taxon>Craniata</taxon>
        <taxon>Vertebrata</taxon>
        <taxon>Euteleostomi</taxon>
        <taxon>Actinopterygii</taxon>
        <taxon>Neopterygii</taxon>
        <taxon>Teleostei</taxon>
        <taxon>Neoteleostei</taxon>
        <taxon>Acanthomorphata</taxon>
        <taxon>Eupercaria</taxon>
        <taxon>Tetraodontiformes</taxon>
        <taxon>Tetradontoidea</taxon>
        <taxon>Tetraodontidae</taxon>
        <taxon>Takifugu</taxon>
    </lineage>
</organism>
<dbReference type="GO" id="GO:0005743">
    <property type="term" value="C:mitochondrial inner membrane"/>
    <property type="evidence" value="ECO:0007669"/>
    <property type="project" value="UniProtKB-SubCell"/>
</dbReference>